<dbReference type="Pfam" id="PF01828">
    <property type="entry name" value="Peptidase_A4"/>
    <property type="match status" value="1"/>
</dbReference>
<dbReference type="InterPro" id="IPR000250">
    <property type="entry name" value="Peptidase_G1"/>
</dbReference>
<dbReference type="CDD" id="cd13426">
    <property type="entry name" value="Peptidase_G1"/>
    <property type="match status" value="1"/>
</dbReference>
<dbReference type="InterPro" id="IPR038656">
    <property type="entry name" value="Peptidase_G1_sf"/>
</dbReference>
<dbReference type="PRINTS" id="PR00977">
    <property type="entry name" value="SCYTLDPTASE"/>
</dbReference>
<feature type="chain" id="PRO_5045634847" evidence="1">
    <location>
        <begin position="17"/>
        <end position="267"/>
    </location>
</feature>
<proteinExistence type="predicted"/>
<feature type="signal peptide" evidence="1">
    <location>
        <begin position="1"/>
        <end position="16"/>
    </location>
</feature>
<evidence type="ECO:0000313" key="3">
    <source>
        <dbReference type="Proteomes" id="UP001338125"/>
    </source>
</evidence>
<keyword evidence="3" id="KW-1185">Reference proteome</keyword>
<reference evidence="2 3" key="1">
    <citation type="submission" date="2024-01" db="EMBL/GenBank/DDBJ databases">
        <title>Complete genome of Cladobotryum mycophilum ATHUM6906.</title>
        <authorList>
            <person name="Christinaki A.C."/>
            <person name="Myridakis A.I."/>
            <person name="Kouvelis V.N."/>
        </authorList>
    </citation>
    <scope>NUCLEOTIDE SEQUENCE [LARGE SCALE GENOMIC DNA]</scope>
    <source>
        <strain evidence="2 3">ATHUM6906</strain>
    </source>
</reference>
<dbReference type="InterPro" id="IPR013320">
    <property type="entry name" value="ConA-like_dom_sf"/>
</dbReference>
<dbReference type="EMBL" id="JAVFKD010000002">
    <property type="protein sequence ID" value="KAK5996784.1"/>
    <property type="molecule type" value="Genomic_DNA"/>
</dbReference>
<accession>A0ABR0SXP4</accession>
<evidence type="ECO:0000256" key="1">
    <source>
        <dbReference type="SAM" id="SignalP"/>
    </source>
</evidence>
<comment type="caution">
    <text evidence="2">The sequence shown here is derived from an EMBL/GenBank/DDBJ whole genome shotgun (WGS) entry which is preliminary data.</text>
</comment>
<sequence>MKFLNTVLLFASGSMAAMGTAQRRVRMAERLARYQSQPAIMADAPTDSGDLSASASKSYTENWAGAVKSKTGLGVSAVQARIIVPAIGMPKNGTAETDYHAAAWVGIDGYQCGSSILQTGIDIGIMNGKITIDAWFEWYPEASHSFDLVVRPGDTLRLSVKATSKTTGVATIDNLTSKKSANHSFTGRLAALCETDAEWIVERYHVDDDYVPFADFNTLTFSQCSTIENGKKAGLTDSDVLDLVIDRSLAADCNIQNDSTLRCDHID</sequence>
<gene>
    <name evidence="2" type="ORF">PT974_02127</name>
</gene>
<dbReference type="SUPFAM" id="SSF49899">
    <property type="entry name" value="Concanavalin A-like lectins/glucanases"/>
    <property type="match status" value="1"/>
</dbReference>
<organism evidence="2 3">
    <name type="scientific">Cladobotryum mycophilum</name>
    <dbReference type="NCBI Taxonomy" id="491253"/>
    <lineage>
        <taxon>Eukaryota</taxon>
        <taxon>Fungi</taxon>
        <taxon>Dikarya</taxon>
        <taxon>Ascomycota</taxon>
        <taxon>Pezizomycotina</taxon>
        <taxon>Sordariomycetes</taxon>
        <taxon>Hypocreomycetidae</taxon>
        <taxon>Hypocreales</taxon>
        <taxon>Hypocreaceae</taxon>
        <taxon>Cladobotryum</taxon>
    </lineage>
</organism>
<protein>
    <submittedName>
        <fullName evidence="2">Aspergillopepsin-2</fullName>
    </submittedName>
</protein>
<dbReference type="Proteomes" id="UP001338125">
    <property type="component" value="Unassembled WGS sequence"/>
</dbReference>
<evidence type="ECO:0000313" key="2">
    <source>
        <dbReference type="EMBL" id="KAK5996784.1"/>
    </source>
</evidence>
<keyword evidence="1" id="KW-0732">Signal</keyword>
<dbReference type="PANTHER" id="PTHR37536:SF1">
    <property type="entry name" value="ASPERGILLOPEPSIN, PUTAITVE (AFU_ORTHOLOGUE AFUA_7G01200)"/>
    <property type="match status" value="1"/>
</dbReference>
<name>A0ABR0SXP4_9HYPO</name>
<dbReference type="Gene3D" id="2.60.120.700">
    <property type="entry name" value="Peptidase G1"/>
    <property type="match status" value="1"/>
</dbReference>
<dbReference type="PANTHER" id="PTHR37536">
    <property type="entry name" value="PUTATIVE (AFU_ORTHOLOGUE AFUA_3G02970)-RELATED"/>
    <property type="match status" value="1"/>
</dbReference>